<sequence>MKTSRRGRALVAVALNLLALLAATTAFLTTHWCQGARRVPRPGCGQDGRAGCPDAGANATANATAAPAAPASGAPGGERYSWEAGDERFLLRRFHTGIWYSCEERPGGRGETCRSFIDLAPASEKGVLWLSVVSEVLYILLLVVGFSLMCLELFHSSSVIDGLKLNAFAAVFTVLSGLLGMVAHMMYTQVFQVTVSLGPEDWRPHSWDYGWSFCLAWGSFTCCMAASVTTLNSYTKTVIEFRHKRKVFEQGYREEPTFTEPEAIKYFRERFDKRDPHQEEGFRLDCRHERYERYPARHQPHVGDSWPRSSAHEAAELSRQCWVLGHWV</sequence>
<feature type="chain" id="PRO_5046963908" description="GSG1 like" evidence="7">
    <location>
        <begin position="27"/>
        <end position="328"/>
    </location>
</feature>
<keyword evidence="9" id="KW-1185">Reference proteome</keyword>
<feature type="transmembrane region" description="Helical" evidence="6">
    <location>
        <begin position="136"/>
        <end position="155"/>
    </location>
</feature>
<evidence type="ECO:0000256" key="5">
    <source>
        <dbReference type="ARBA" id="ARBA00023136"/>
    </source>
</evidence>
<reference evidence="8" key="1">
    <citation type="submission" date="2023-12" db="EMBL/GenBank/DDBJ databases">
        <authorList>
            <person name="Brown T."/>
        </authorList>
    </citation>
    <scope>NUCLEOTIDE SEQUENCE</scope>
</reference>
<dbReference type="Gene3D" id="1.20.140.150">
    <property type="match status" value="1"/>
</dbReference>
<evidence type="ECO:0000256" key="6">
    <source>
        <dbReference type="SAM" id="Phobius"/>
    </source>
</evidence>
<proteinExistence type="inferred from homology"/>
<feature type="transmembrane region" description="Helical" evidence="6">
    <location>
        <begin position="167"/>
        <end position="189"/>
    </location>
</feature>
<organism evidence="8 9">
    <name type="scientific">Pipistrellus nathusii</name>
    <name type="common">Nathusius' pipistrelle</name>
    <dbReference type="NCBI Taxonomy" id="59473"/>
    <lineage>
        <taxon>Eukaryota</taxon>
        <taxon>Metazoa</taxon>
        <taxon>Chordata</taxon>
        <taxon>Craniata</taxon>
        <taxon>Vertebrata</taxon>
        <taxon>Euteleostomi</taxon>
        <taxon>Mammalia</taxon>
        <taxon>Eutheria</taxon>
        <taxon>Laurasiatheria</taxon>
        <taxon>Chiroptera</taxon>
        <taxon>Yangochiroptera</taxon>
        <taxon>Vespertilionidae</taxon>
        <taxon>Pipistrellus</taxon>
    </lineage>
</organism>
<dbReference type="InterPro" id="IPR012478">
    <property type="entry name" value="GSG-1"/>
</dbReference>
<evidence type="ECO:0008006" key="10">
    <source>
        <dbReference type="Google" id="ProtNLM"/>
    </source>
</evidence>
<dbReference type="InterPro" id="IPR050579">
    <property type="entry name" value="PMP-22/EMP/MP20-like"/>
</dbReference>
<dbReference type="Pfam" id="PF07803">
    <property type="entry name" value="GSG-1"/>
    <property type="match status" value="1"/>
</dbReference>
<dbReference type="EMBL" id="OY882861">
    <property type="protein sequence ID" value="CAK6444920.1"/>
    <property type="molecule type" value="Genomic_DNA"/>
</dbReference>
<evidence type="ECO:0000313" key="8">
    <source>
        <dbReference type="EMBL" id="CAK6444920.1"/>
    </source>
</evidence>
<evidence type="ECO:0000256" key="7">
    <source>
        <dbReference type="SAM" id="SignalP"/>
    </source>
</evidence>
<dbReference type="Proteomes" id="UP001314169">
    <property type="component" value="Chromosome 4"/>
</dbReference>
<feature type="signal peptide" evidence="7">
    <location>
        <begin position="1"/>
        <end position="26"/>
    </location>
</feature>
<evidence type="ECO:0000256" key="1">
    <source>
        <dbReference type="ARBA" id="ARBA00004141"/>
    </source>
</evidence>
<feature type="transmembrane region" description="Helical" evidence="6">
    <location>
        <begin position="209"/>
        <end position="235"/>
    </location>
</feature>
<dbReference type="PANTHER" id="PTHR10671">
    <property type="entry name" value="EPITHELIAL MEMBRANE PROTEIN-RELATED"/>
    <property type="match status" value="1"/>
</dbReference>
<evidence type="ECO:0000256" key="4">
    <source>
        <dbReference type="ARBA" id="ARBA00022989"/>
    </source>
</evidence>
<gene>
    <name evidence="8" type="ORF">MPIPNATIZW_LOCUS13226</name>
</gene>
<keyword evidence="7" id="KW-0732">Signal</keyword>
<keyword evidence="5 6" id="KW-0472">Membrane</keyword>
<evidence type="ECO:0000256" key="3">
    <source>
        <dbReference type="ARBA" id="ARBA00022692"/>
    </source>
</evidence>
<evidence type="ECO:0000256" key="2">
    <source>
        <dbReference type="ARBA" id="ARBA00007425"/>
    </source>
</evidence>
<accession>A0ABP0A369</accession>
<keyword evidence="4 6" id="KW-1133">Transmembrane helix</keyword>
<name>A0ABP0A369_PIPNA</name>
<comment type="subcellular location">
    <subcellularLocation>
        <location evidence="1">Membrane</location>
        <topology evidence="1">Multi-pass membrane protein</topology>
    </subcellularLocation>
</comment>
<protein>
    <recommendedName>
        <fullName evidence="10">GSG1 like</fullName>
    </recommendedName>
</protein>
<keyword evidence="3 6" id="KW-0812">Transmembrane</keyword>
<dbReference type="PANTHER" id="PTHR10671:SF35">
    <property type="entry name" value="GERM CELL-SPECIFIC GENE 1-LIKE PROTEIN"/>
    <property type="match status" value="1"/>
</dbReference>
<evidence type="ECO:0000313" key="9">
    <source>
        <dbReference type="Proteomes" id="UP001314169"/>
    </source>
</evidence>
<comment type="similarity">
    <text evidence="2">Belongs to the GSG1 family.</text>
</comment>